<dbReference type="Proteomes" id="UP000295164">
    <property type="component" value="Unassembled WGS sequence"/>
</dbReference>
<proteinExistence type="predicted"/>
<evidence type="ECO:0000313" key="3">
    <source>
        <dbReference type="EMBL" id="TCZ68569.1"/>
    </source>
</evidence>
<keyword evidence="4" id="KW-1185">Reference proteome</keyword>
<feature type="region of interest" description="Disordered" evidence="1">
    <location>
        <begin position="1"/>
        <end position="36"/>
    </location>
</feature>
<dbReference type="AlphaFoldDB" id="A0A4R4DWE6"/>
<dbReference type="EMBL" id="SKFH01000026">
    <property type="protein sequence ID" value="TCZ68569.1"/>
    <property type="molecule type" value="Genomic_DNA"/>
</dbReference>
<evidence type="ECO:0000256" key="1">
    <source>
        <dbReference type="SAM" id="MobiDB-lite"/>
    </source>
</evidence>
<keyword evidence="2" id="KW-0472">Membrane</keyword>
<evidence type="ECO:0008006" key="5">
    <source>
        <dbReference type="Google" id="ProtNLM"/>
    </source>
</evidence>
<reference evidence="3 4" key="1">
    <citation type="submission" date="2019-03" db="EMBL/GenBank/DDBJ databases">
        <authorList>
            <person name="Kim M.K.M."/>
        </authorList>
    </citation>
    <scope>NUCLEOTIDE SEQUENCE [LARGE SCALE GENOMIC DNA]</scope>
    <source>
        <strain evidence="3 4">17J68-15</strain>
    </source>
</reference>
<evidence type="ECO:0000313" key="4">
    <source>
        <dbReference type="Proteomes" id="UP000295164"/>
    </source>
</evidence>
<name>A0A4R4DWE6_9BACT</name>
<feature type="compositionally biased region" description="Low complexity" evidence="1">
    <location>
        <begin position="9"/>
        <end position="26"/>
    </location>
</feature>
<protein>
    <recommendedName>
        <fullName evidence="5">DUF3592 domain-containing protein</fullName>
    </recommendedName>
</protein>
<keyword evidence="2" id="KW-0812">Transmembrane</keyword>
<organism evidence="3 4">
    <name type="scientific">Flaviaesturariibacter aridisoli</name>
    <dbReference type="NCBI Taxonomy" id="2545761"/>
    <lineage>
        <taxon>Bacteria</taxon>
        <taxon>Pseudomonadati</taxon>
        <taxon>Bacteroidota</taxon>
        <taxon>Chitinophagia</taxon>
        <taxon>Chitinophagales</taxon>
        <taxon>Chitinophagaceae</taxon>
        <taxon>Flaviaestuariibacter</taxon>
    </lineage>
</organism>
<feature type="compositionally biased region" description="Basic residues" evidence="1">
    <location>
        <begin position="27"/>
        <end position="36"/>
    </location>
</feature>
<keyword evidence="2" id="KW-1133">Transmembrane helix</keyword>
<dbReference type="RefSeq" id="WP_131852742.1">
    <property type="nucleotide sequence ID" value="NZ_SKFH01000026.1"/>
</dbReference>
<comment type="caution">
    <text evidence="3">The sequence shown here is derived from an EMBL/GenBank/DDBJ whole genome shotgun (WGS) entry which is preliminary data.</text>
</comment>
<accession>A0A4R4DWE6</accession>
<sequence>MPPRKNPPRKTTPAKTTARAPRAAKSAPRKPLRRGKKKPLNWKRLLLPGISLLLVVFAVIRVLGYYSDEQRRALHGPIDKHPAAARARVLASSGRKSKRVQYEFVYKGTAYQNWQSDYNEAFRVSRCYSVRLDSTNPMRSYLVEGSEGACE</sequence>
<evidence type="ECO:0000256" key="2">
    <source>
        <dbReference type="SAM" id="Phobius"/>
    </source>
</evidence>
<feature type="transmembrane region" description="Helical" evidence="2">
    <location>
        <begin position="45"/>
        <end position="66"/>
    </location>
</feature>
<gene>
    <name evidence="3" type="ORF">E0486_13680</name>
</gene>
<dbReference type="OrthoDB" id="9941860at2"/>